<dbReference type="KEGG" id="csg:Cylst_0675"/>
<dbReference type="InterPro" id="IPR013087">
    <property type="entry name" value="Znf_C2H2_type"/>
</dbReference>
<dbReference type="GO" id="GO:0006310">
    <property type="term" value="P:DNA recombination"/>
    <property type="evidence" value="ECO:0007669"/>
    <property type="project" value="UniProtKB-KW"/>
</dbReference>
<evidence type="ECO:0000256" key="3">
    <source>
        <dbReference type="ARBA" id="ARBA00022578"/>
    </source>
</evidence>
<dbReference type="InterPro" id="IPR001959">
    <property type="entry name" value="Transposase"/>
</dbReference>
<organism evidence="8 9">
    <name type="scientific">Cylindrospermum stagnale PCC 7417</name>
    <dbReference type="NCBI Taxonomy" id="56107"/>
    <lineage>
        <taxon>Bacteria</taxon>
        <taxon>Bacillati</taxon>
        <taxon>Cyanobacteriota</taxon>
        <taxon>Cyanophyceae</taxon>
        <taxon>Nostocales</taxon>
        <taxon>Nostocaceae</taxon>
        <taxon>Cylindrospermum</taxon>
    </lineage>
</organism>
<dbReference type="Proteomes" id="UP000010475">
    <property type="component" value="Chromosome"/>
</dbReference>
<keyword evidence="9" id="KW-1185">Reference proteome</keyword>
<protein>
    <submittedName>
        <fullName evidence="8">Transposase</fullName>
    </submittedName>
</protein>
<comment type="similarity">
    <text evidence="1">In the C-terminal section; belongs to the transposase 35 family.</text>
</comment>
<reference evidence="8 9" key="1">
    <citation type="submission" date="2012-06" db="EMBL/GenBank/DDBJ databases">
        <title>Finished chromosome of genome of Cylindrospermum stagnale PCC 7417.</title>
        <authorList>
            <consortium name="US DOE Joint Genome Institute"/>
            <person name="Gugger M."/>
            <person name="Coursin T."/>
            <person name="Rippka R."/>
            <person name="Tandeau De Marsac N."/>
            <person name="Huntemann M."/>
            <person name="Wei C.-L."/>
            <person name="Han J."/>
            <person name="Detter J.C."/>
            <person name="Han C."/>
            <person name="Tapia R."/>
            <person name="Chen A."/>
            <person name="Kyrpides N."/>
            <person name="Mavromatis K."/>
            <person name="Markowitz V."/>
            <person name="Szeto E."/>
            <person name="Ivanova N."/>
            <person name="Pagani I."/>
            <person name="Pati A."/>
            <person name="Goodwin L."/>
            <person name="Nordberg H.P."/>
            <person name="Cantor M.N."/>
            <person name="Hua S.X."/>
            <person name="Woyke T."/>
            <person name="Kerfeld C.A."/>
        </authorList>
    </citation>
    <scope>NUCLEOTIDE SEQUENCE [LARGE SCALE GENOMIC DNA]</scope>
    <source>
        <strain evidence="8 9">PCC 7417</strain>
    </source>
</reference>
<evidence type="ECO:0000313" key="8">
    <source>
        <dbReference type="EMBL" id="AFZ23003.1"/>
    </source>
</evidence>
<dbReference type="eggNOG" id="COG0675">
    <property type="taxonomic scope" value="Bacteria"/>
</dbReference>
<dbReference type="PATRIC" id="fig|56107.3.peg.757"/>
<dbReference type="RefSeq" id="WP_015206259.1">
    <property type="nucleotide sequence ID" value="NC_019757.1"/>
</dbReference>
<dbReference type="OrthoDB" id="442016at2"/>
<dbReference type="PANTHER" id="PTHR30405:SF25">
    <property type="entry name" value="RNA-GUIDED DNA ENDONUCLEASE INSQ-RELATED"/>
    <property type="match status" value="1"/>
</dbReference>
<keyword evidence="3" id="KW-0815">Transposition</keyword>
<gene>
    <name evidence="8" type="ORF">Cylst_0675</name>
</gene>
<dbReference type="GO" id="GO:0003677">
    <property type="term" value="F:DNA binding"/>
    <property type="evidence" value="ECO:0007669"/>
    <property type="project" value="UniProtKB-KW"/>
</dbReference>
<evidence type="ECO:0000256" key="4">
    <source>
        <dbReference type="ARBA" id="ARBA00023125"/>
    </source>
</evidence>
<evidence type="ECO:0000313" key="9">
    <source>
        <dbReference type="Proteomes" id="UP000010475"/>
    </source>
</evidence>
<name>K9WS10_9NOST</name>
<proteinExistence type="inferred from homology"/>
<evidence type="ECO:0000256" key="5">
    <source>
        <dbReference type="ARBA" id="ARBA00023172"/>
    </source>
</evidence>
<accession>K9WS10</accession>
<keyword evidence="5" id="KW-0233">DNA recombination</keyword>
<dbReference type="Pfam" id="PF07282">
    <property type="entry name" value="Cas12f1-like_TNB"/>
    <property type="match status" value="1"/>
</dbReference>
<dbReference type="InterPro" id="IPR010095">
    <property type="entry name" value="Cas12f1-like_TNB"/>
</dbReference>
<evidence type="ECO:0000256" key="6">
    <source>
        <dbReference type="SAM" id="MobiDB-lite"/>
    </source>
</evidence>
<feature type="region of interest" description="Disordered" evidence="6">
    <location>
        <begin position="374"/>
        <end position="410"/>
    </location>
</feature>
<dbReference type="InterPro" id="IPR051399">
    <property type="entry name" value="RNA-guided_DNA_endo/Transpos"/>
</dbReference>
<feature type="domain" description="C2H2-type" evidence="7">
    <location>
        <begin position="334"/>
        <end position="354"/>
    </location>
</feature>
<dbReference type="GO" id="GO:0032196">
    <property type="term" value="P:transposition"/>
    <property type="evidence" value="ECO:0007669"/>
    <property type="project" value="UniProtKB-KW"/>
</dbReference>
<dbReference type="PANTHER" id="PTHR30405">
    <property type="entry name" value="TRANSPOSASE"/>
    <property type="match status" value="1"/>
</dbReference>
<keyword evidence="4" id="KW-0238">DNA-binding</keyword>
<evidence type="ECO:0000256" key="1">
    <source>
        <dbReference type="ARBA" id="ARBA00008761"/>
    </source>
</evidence>
<evidence type="ECO:0000256" key="2">
    <source>
        <dbReference type="ARBA" id="ARBA00011044"/>
    </source>
</evidence>
<dbReference type="Pfam" id="PF01385">
    <property type="entry name" value="OrfB_IS605"/>
    <property type="match status" value="1"/>
</dbReference>
<dbReference type="PROSITE" id="PS00028">
    <property type="entry name" value="ZINC_FINGER_C2H2_1"/>
    <property type="match status" value="1"/>
</dbReference>
<comment type="similarity">
    <text evidence="2">In the N-terminal section; belongs to the transposase 2 family.</text>
</comment>
<dbReference type="EMBL" id="CP003642">
    <property type="protein sequence ID" value="AFZ23003.1"/>
    <property type="molecule type" value="Genomic_DNA"/>
</dbReference>
<dbReference type="NCBIfam" id="NF040570">
    <property type="entry name" value="guided_TnpB"/>
    <property type="match status" value="1"/>
</dbReference>
<dbReference type="HOGENOM" id="CLU_032903_1_1_3"/>
<sequence length="410" mass="46954">MLVFEAKLEGTNEQYRKLDEAIRTARFVRNSCVRYWMDNQGIGKYELSAYCAVLAANTDFPFAAKLNSMARQASAERAWSAIARFFDNCKKGKPGKKGYPKFKKEQTHGSVEYKTSGWKLSVDRRYITFSDGFKAGSFKLWGTRDLHFYQLKQVKRARVVRRADGYYCQFCIDHQRVERREPTGKTIGIDVGLNHFYTDSNGETVANPRHLRKSEKSLKRLQRRMSKTKKGSRNRIKFRNKLARKHLKVSRQRKDFAIKTARCVVRSNDLVAYVGASPCRRLDLMVRNMIKNHHLAKSISDVSWSLFREWVEYFGKVFGVVTVAVPPHYTSQNCSNCGEVVKKTLSTRTHVCPHCGHTQDRDQNAARNILEKGLSTAGHVGTNASGETDQYLGEETPPSKSTRGKRKSQE</sequence>
<dbReference type="AlphaFoldDB" id="K9WS10"/>
<evidence type="ECO:0000259" key="7">
    <source>
        <dbReference type="PROSITE" id="PS00028"/>
    </source>
</evidence>